<dbReference type="PANTHER" id="PTHR11675:SF118">
    <property type="entry name" value="POLYPEPTIDE N-ACETYLGALACTOSAMINYLTRANSFERASE 3"/>
    <property type="match status" value="1"/>
</dbReference>
<comment type="pathway">
    <text evidence="11">Protein modification; protein glycosylation.</text>
</comment>
<feature type="transmembrane region" description="Helical" evidence="11">
    <location>
        <begin position="157"/>
        <end position="178"/>
    </location>
</feature>
<sequence length="772" mass="87805">MEEQAKILMTSEFLHRNFTSTELLMPLKGFRQFVAITYLVCNLIGFIANSWVFFVVAPLLWLGHVRVPKSILFHILALCVSDLATMCGMVLLNLEILNGTWRFGLAGCRAYLLFDSLNKFSAPAIVLLISRTCYSIICLDKGRFRQTTNNNSGVKTAFIQVMVALAIVLCLLWPLLVYSQVTEIVVRIDRHKRQELFVRKCAFLPPPNVELLFNIVVSITRKNYRRRGVILLWVIGILAFLLCWVLLTLLILLAQEALLGPVFLTKSSSSSLLTVDPDSYAGRGVQLLVGHFNGNLPAERRANLTEDELNKNNYSPIPEAGQNGHPVELSPEEEKRAEHTFGINQFNLLASDSIAINRTLPDIRRIQCRAYAEKLPPISKLPDTSIIIVFHNEAFSTLARTITSVINRSPHSLLREIILVDDFSNRKFLGAELELFLQTLPVRIKLIRAKERVGLIRARLMGAQEAVGNVLTFLDVKRLFILPLVYAVPTDMAKQRHQKDPTAAIVSPTMAGGLFSIDKQFFQELGAYDPDMDIWGGENLEMSFRVWQCGGVIEILPCSHVGHVFRHASPHDFPKEKSSGKILNSNLARYLQNVWKDNFLPNGRSALIGRFRHLSSNSCLFGRPSNPGKRHRLTMGTCSLGFDIWQFWVVSSSKESEGVRLMSDEHQCLSAAKEQTDNNIWRIQLRECGGHKMEYWRWEYRNRHFVHINSSLCLDEPIETANSFPSANIFNFDGKEEKPERLPKMSKCVRGKYSQQWELKEIKWLPENNKKN</sequence>
<dbReference type="SUPFAM" id="SSF50370">
    <property type="entry name" value="Ricin B-like lectins"/>
    <property type="match status" value="1"/>
</dbReference>
<evidence type="ECO:0000256" key="10">
    <source>
        <dbReference type="ARBA" id="ARBA00023211"/>
    </source>
</evidence>
<evidence type="ECO:0000256" key="1">
    <source>
        <dbReference type="ARBA" id="ARBA00001936"/>
    </source>
</evidence>
<dbReference type="GO" id="GO:0030246">
    <property type="term" value="F:carbohydrate binding"/>
    <property type="evidence" value="ECO:0007669"/>
    <property type="project" value="UniProtKB-KW"/>
</dbReference>
<dbReference type="PROSITE" id="PS50231">
    <property type="entry name" value="RICIN_B_LECTIN"/>
    <property type="match status" value="1"/>
</dbReference>
<feature type="transmembrane region" description="Helical" evidence="11">
    <location>
        <begin position="33"/>
        <end position="59"/>
    </location>
</feature>
<dbReference type="InterPro" id="IPR035992">
    <property type="entry name" value="Ricin_B-like_lectins"/>
</dbReference>
<dbReference type="Gene3D" id="1.20.1070.10">
    <property type="entry name" value="Rhodopsin 7-helix transmembrane proteins"/>
    <property type="match status" value="1"/>
</dbReference>
<dbReference type="GO" id="GO:0004653">
    <property type="term" value="F:polypeptide N-acetylgalactosaminyltransferase activity"/>
    <property type="evidence" value="ECO:0007669"/>
    <property type="project" value="TreeGrafter"/>
</dbReference>
<dbReference type="SUPFAM" id="SSF81321">
    <property type="entry name" value="Family A G protein-coupled receptor-like"/>
    <property type="match status" value="1"/>
</dbReference>
<keyword evidence="7 11" id="KW-0333">Golgi apparatus</keyword>
<feature type="transmembrane region" description="Helical" evidence="11">
    <location>
        <begin position="71"/>
        <end position="96"/>
    </location>
</feature>
<dbReference type="InterPro" id="IPR017452">
    <property type="entry name" value="GPCR_Rhodpsn_7TM"/>
</dbReference>
<evidence type="ECO:0000256" key="9">
    <source>
        <dbReference type="ARBA" id="ARBA00023157"/>
    </source>
</evidence>
<dbReference type="PANTHER" id="PTHR11675">
    <property type="entry name" value="N-ACETYLGALACTOSAMINYLTRANSFERASE"/>
    <property type="match status" value="1"/>
</dbReference>
<dbReference type="Proteomes" id="UP000887561">
    <property type="component" value="Unplaced"/>
</dbReference>
<evidence type="ECO:0000256" key="11">
    <source>
        <dbReference type="RuleBase" id="RU361242"/>
    </source>
</evidence>
<evidence type="ECO:0000256" key="6">
    <source>
        <dbReference type="ARBA" id="ARBA00022989"/>
    </source>
</evidence>
<keyword evidence="5 11" id="KW-0430">Lectin</keyword>
<keyword evidence="10 11" id="KW-0464">Manganese</keyword>
<dbReference type="PROSITE" id="PS50262">
    <property type="entry name" value="G_PROTEIN_RECEP_F1_2"/>
    <property type="match status" value="1"/>
</dbReference>
<evidence type="ECO:0000259" key="12">
    <source>
        <dbReference type="PROSITE" id="PS50262"/>
    </source>
</evidence>
<comment type="caution">
    <text evidence="11">Lacks conserved residue(s) required for the propagation of feature annotation.</text>
</comment>
<dbReference type="EC" id="2.4.1.-" evidence="11"/>
<evidence type="ECO:0000256" key="2">
    <source>
        <dbReference type="ARBA" id="ARBA00004323"/>
    </source>
</evidence>
<accession>A0A915LNT3</accession>
<comment type="cofactor">
    <cofactor evidence="1 11">
        <name>Mn(2+)</name>
        <dbReference type="ChEBI" id="CHEBI:29035"/>
    </cofactor>
</comment>
<dbReference type="Pfam" id="PF00652">
    <property type="entry name" value="Ricin_B_lectin"/>
    <property type="match status" value="1"/>
</dbReference>
<dbReference type="InterPro" id="IPR027791">
    <property type="entry name" value="Galactosyl_T_C"/>
</dbReference>
<dbReference type="Pfam" id="PF02709">
    <property type="entry name" value="Glyco_transf_7C"/>
    <property type="match status" value="1"/>
</dbReference>
<evidence type="ECO:0000256" key="5">
    <source>
        <dbReference type="ARBA" id="ARBA00022734"/>
    </source>
</evidence>
<evidence type="ECO:0000313" key="14">
    <source>
        <dbReference type="WBParaSite" id="scaffold13652_cov190.g16997"/>
    </source>
</evidence>
<dbReference type="Gene3D" id="2.80.10.50">
    <property type="match status" value="1"/>
</dbReference>
<dbReference type="GO" id="GO:0000139">
    <property type="term" value="C:Golgi membrane"/>
    <property type="evidence" value="ECO:0007669"/>
    <property type="project" value="UniProtKB-SubCell"/>
</dbReference>
<evidence type="ECO:0000256" key="8">
    <source>
        <dbReference type="ARBA" id="ARBA00023136"/>
    </source>
</evidence>
<dbReference type="AlphaFoldDB" id="A0A915LNT3"/>
<name>A0A915LNT3_MELJA</name>
<keyword evidence="11" id="KW-0328">Glycosyltransferase</keyword>
<feature type="transmembrane region" description="Helical" evidence="11">
    <location>
        <begin position="230"/>
        <end position="254"/>
    </location>
</feature>
<keyword evidence="13" id="KW-1185">Reference proteome</keyword>
<evidence type="ECO:0000256" key="4">
    <source>
        <dbReference type="ARBA" id="ARBA00022692"/>
    </source>
</evidence>
<keyword evidence="6 11" id="KW-1133">Transmembrane helix</keyword>
<comment type="similarity">
    <text evidence="11">Belongs to the glycosyltransferase 2 family. GalNAc-T subfamily.</text>
</comment>
<proteinExistence type="inferred from homology"/>
<dbReference type="SUPFAM" id="SSF53448">
    <property type="entry name" value="Nucleotide-diphospho-sugar transferases"/>
    <property type="match status" value="1"/>
</dbReference>
<comment type="subcellular location">
    <subcellularLocation>
        <location evidence="2 11">Golgi apparatus membrane</location>
        <topology evidence="2 11">Single-pass type II membrane protein</topology>
    </subcellularLocation>
</comment>
<feature type="domain" description="G-protein coupled receptors family 1 profile" evidence="12">
    <location>
        <begin position="48"/>
        <end position="251"/>
    </location>
</feature>
<keyword evidence="8 11" id="KW-0472">Membrane</keyword>
<dbReference type="WBParaSite" id="scaffold13652_cov190.g16997">
    <property type="protein sequence ID" value="scaffold13652_cov190.g16997"/>
    <property type="gene ID" value="scaffold13652_cov190.g16997"/>
</dbReference>
<reference evidence="14" key="1">
    <citation type="submission" date="2022-11" db="UniProtKB">
        <authorList>
            <consortium name="WormBaseParasite"/>
        </authorList>
    </citation>
    <scope>IDENTIFICATION</scope>
</reference>
<dbReference type="InterPro" id="IPR001173">
    <property type="entry name" value="Glyco_trans_2-like"/>
</dbReference>
<dbReference type="InterPro" id="IPR000772">
    <property type="entry name" value="Ricin_B_lectin"/>
</dbReference>
<evidence type="ECO:0000256" key="3">
    <source>
        <dbReference type="ARBA" id="ARBA00022679"/>
    </source>
</evidence>
<organism evidence="13 14">
    <name type="scientific">Meloidogyne javanica</name>
    <name type="common">Root-knot nematode worm</name>
    <dbReference type="NCBI Taxonomy" id="6303"/>
    <lineage>
        <taxon>Eukaryota</taxon>
        <taxon>Metazoa</taxon>
        <taxon>Ecdysozoa</taxon>
        <taxon>Nematoda</taxon>
        <taxon>Chromadorea</taxon>
        <taxon>Rhabditida</taxon>
        <taxon>Tylenchina</taxon>
        <taxon>Tylenchomorpha</taxon>
        <taxon>Tylenchoidea</taxon>
        <taxon>Meloidogynidae</taxon>
        <taxon>Meloidogyninae</taxon>
        <taxon>Meloidogyne</taxon>
        <taxon>Meloidogyne incognita group</taxon>
    </lineage>
</organism>
<dbReference type="GO" id="GO:0006493">
    <property type="term" value="P:protein O-linked glycosylation"/>
    <property type="evidence" value="ECO:0007669"/>
    <property type="project" value="TreeGrafter"/>
</dbReference>
<keyword evidence="9 11" id="KW-1015">Disulfide bond</keyword>
<dbReference type="Gene3D" id="3.90.550.10">
    <property type="entry name" value="Spore Coat Polysaccharide Biosynthesis Protein SpsA, Chain A"/>
    <property type="match status" value="2"/>
</dbReference>
<dbReference type="Pfam" id="PF00535">
    <property type="entry name" value="Glycos_transf_2"/>
    <property type="match status" value="1"/>
</dbReference>
<keyword evidence="4 11" id="KW-0812">Transmembrane</keyword>
<keyword evidence="3 11" id="KW-0808">Transferase</keyword>
<dbReference type="InterPro" id="IPR029044">
    <property type="entry name" value="Nucleotide-diphossugar_trans"/>
</dbReference>
<evidence type="ECO:0000256" key="7">
    <source>
        <dbReference type="ARBA" id="ARBA00023034"/>
    </source>
</evidence>
<protein>
    <recommendedName>
        <fullName evidence="11">Polypeptide N-acetylgalactosaminyltransferase</fullName>
        <ecNumber evidence="11">2.4.1.-</ecNumber>
    </recommendedName>
    <alternativeName>
        <fullName evidence="11">Protein-UDP acetylgalactosaminyltransferase</fullName>
    </alternativeName>
</protein>
<evidence type="ECO:0000313" key="13">
    <source>
        <dbReference type="Proteomes" id="UP000887561"/>
    </source>
</evidence>